<sequence>MCVLSPASYHLLVHWNVSGSLPKLLICDPILFSQSLFPAQTPVDSSPYPNISDHEIYRQTNNVCFTEIK</sequence>
<name>A0A0B6Y3J2_9EUPU</name>
<reference evidence="1" key="1">
    <citation type="submission" date="2014-12" db="EMBL/GenBank/DDBJ databases">
        <title>Insight into the proteome of Arion vulgaris.</title>
        <authorList>
            <person name="Aradska J."/>
            <person name="Bulat T."/>
            <person name="Smidak R."/>
            <person name="Sarate P."/>
            <person name="Gangsoo J."/>
            <person name="Sialana F."/>
            <person name="Bilban M."/>
            <person name="Lubec G."/>
        </authorList>
    </citation>
    <scope>NUCLEOTIDE SEQUENCE</scope>
    <source>
        <tissue evidence="1">Skin</tissue>
    </source>
</reference>
<organism evidence="1">
    <name type="scientific">Arion vulgaris</name>
    <dbReference type="NCBI Taxonomy" id="1028688"/>
    <lineage>
        <taxon>Eukaryota</taxon>
        <taxon>Metazoa</taxon>
        <taxon>Spiralia</taxon>
        <taxon>Lophotrochozoa</taxon>
        <taxon>Mollusca</taxon>
        <taxon>Gastropoda</taxon>
        <taxon>Heterobranchia</taxon>
        <taxon>Euthyneura</taxon>
        <taxon>Panpulmonata</taxon>
        <taxon>Eupulmonata</taxon>
        <taxon>Stylommatophora</taxon>
        <taxon>Helicina</taxon>
        <taxon>Arionoidea</taxon>
        <taxon>Arionidae</taxon>
        <taxon>Arion</taxon>
    </lineage>
</organism>
<protein>
    <submittedName>
        <fullName evidence="1">Uncharacterized protein</fullName>
    </submittedName>
</protein>
<dbReference type="AlphaFoldDB" id="A0A0B6Y3J2"/>
<accession>A0A0B6Y3J2</accession>
<evidence type="ECO:0000313" key="1">
    <source>
        <dbReference type="EMBL" id="CEK50694.1"/>
    </source>
</evidence>
<gene>
    <name evidence="1" type="primary">ORF11451</name>
</gene>
<feature type="non-terminal residue" evidence="1">
    <location>
        <position position="69"/>
    </location>
</feature>
<proteinExistence type="predicted"/>
<dbReference type="EMBL" id="HACG01003829">
    <property type="protein sequence ID" value="CEK50694.1"/>
    <property type="molecule type" value="Transcribed_RNA"/>
</dbReference>